<organism evidence="1 2">
    <name type="scientific">Nostoc paludosum FACHB-159</name>
    <dbReference type="NCBI Taxonomy" id="2692908"/>
    <lineage>
        <taxon>Bacteria</taxon>
        <taxon>Bacillati</taxon>
        <taxon>Cyanobacteriota</taxon>
        <taxon>Cyanophyceae</taxon>
        <taxon>Nostocales</taxon>
        <taxon>Nostocaceae</taxon>
        <taxon>Nostoc</taxon>
    </lineage>
</organism>
<dbReference type="Proteomes" id="UP000637383">
    <property type="component" value="Unassembled WGS sequence"/>
</dbReference>
<comment type="caution">
    <text evidence="1">The sequence shown here is derived from an EMBL/GenBank/DDBJ whole genome shotgun (WGS) entry which is preliminary data.</text>
</comment>
<reference evidence="1 2" key="1">
    <citation type="journal article" date="2020" name="ISME J.">
        <title>Comparative genomics reveals insights into cyanobacterial evolution and habitat adaptation.</title>
        <authorList>
            <person name="Chen M.Y."/>
            <person name="Teng W.K."/>
            <person name="Zhao L."/>
            <person name="Hu C.X."/>
            <person name="Zhou Y.K."/>
            <person name="Han B.P."/>
            <person name="Song L.R."/>
            <person name="Shu W.S."/>
        </authorList>
    </citation>
    <scope>NUCLEOTIDE SEQUENCE [LARGE SCALE GENOMIC DNA]</scope>
    <source>
        <strain evidence="1 2">FACHB-159</strain>
    </source>
</reference>
<accession>A0ABR8KLC7</accession>
<evidence type="ECO:0000313" key="2">
    <source>
        <dbReference type="Proteomes" id="UP000637383"/>
    </source>
</evidence>
<dbReference type="EMBL" id="JACJTU010000060">
    <property type="protein sequence ID" value="MBD2738863.1"/>
    <property type="molecule type" value="Genomic_DNA"/>
</dbReference>
<proteinExistence type="predicted"/>
<keyword evidence="2" id="KW-1185">Reference proteome</keyword>
<evidence type="ECO:0000313" key="1">
    <source>
        <dbReference type="EMBL" id="MBD2738863.1"/>
    </source>
</evidence>
<gene>
    <name evidence="1" type="ORF">H6H03_34185</name>
</gene>
<name>A0ABR8KLC7_9NOSO</name>
<sequence length="48" mass="5110">MGHGKKMGGQGEKTRKASFLLVALSPSYPKLPMPDAQCPMPSPNLNTP</sequence>
<protein>
    <submittedName>
        <fullName evidence="1">Uncharacterized protein</fullName>
    </submittedName>
</protein>